<evidence type="ECO:0000313" key="3">
    <source>
        <dbReference type="Proteomes" id="UP000436016"/>
    </source>
</evidence>
<reference evidence="2 3" key="1">
    <citation type="submission" date="2019-12" db="EMBL/GenBank/DDBJ databases">
        <title>Strain KN286 was isolated from seawater, which was collected from Caroline Seamount in the tropical western Pacific.</title>
        <authorList>
            <person name="Wang Q."/>
        </authorList>
    </citation>
    <scope>NUCLEOTIDE SEQUENCE [LARGE SCALE GENOMIC DNA]</scope>
    <source>
        <strain evidence="2 3">KN286</strain>
    </source>
</reference>
<dbReference type="GO" id="GO:0010181">
    <property type="term" value="F:FMN binding"/>
    <property type="evidence" value="ECO:0007669"/>
    <property type="project" value="InterPro"/>
</dbReference>
<dbReference type="PANTHER" id="PTHR43812:SF2">
    <property type="entry name" value="FLAVIN REDUCTASE LIKE DOMAIN-CONTAINING PROTEIN"/>
    <property type="match status" value="1"/>
</dbReference>
<comment type="caution">
    <text evidence="2">The sequence shown here is derived from an EMBL/GenBank/DDBJ whole genome shotgun (WGS) entry which is preliminary data.</text>
</comment>
<proteinExistence type="predicted"/>
<dbReference type="SMART" id="SM00903">
    <property type="entry name" value="Flavin_Reduct"/>
    <property type="match status" value="1"/>
</dbReference>
<dbReference type="SUPFAM" id="SSF50475">
    <property type="entry name" value="FMN-binding split barrel"/>
    <property type="match status" value="1"/>
</dbReference>
<sequence>MFYRSDTGDHGLPHNPFKAIVAPRPIGWISTLDADGNANLAPYSFFNAVADTPPMIMYSSTGEKVGIGGVKDTIANLRETGEFTVSIVSYALRDAMNKSSGAYEAGVDEYALAGLTKGESRTVAPPFVAEAPAALECKVWKIIDLPGETNVMTIGQVTGIHIRDEVLVNGMIDLTLYKPLSRLGYRDYAAVETLFPLNRPGQT</sequence>
<dbReference type="Pfam" id="PF01613">
    <property type="entry name" value="Flavin_Reduct"/>
    <property type="match status" value="1"/>
</dbReference>
<dbReference type="InterPro" id="IPR002563">
    <property type="entry name" value="Flavin_Rdtase-like_dom"/>
</dbReference>
<dbReference type="Gene3D" id="2.30.110.10">
    <property type="entry name" value="Electron Transport, Fmn-binding Protein, Chain A"/>
    <property type="match status" value="1"/>
</dbReference>
<name>A0A6B0U036_9RHOB</name>
<dbReference type="GO" id="GO:0016646">
    <property type="term" value="F:oxidoreductase activity, acting on the CH-NH group of donors, NAD or NADP as acceptor"/>
    <property type="evidence" value="ECO:0007669"/>
    <property type="project" value="UniProtKB-ARBA"/>
</dbReference>
<organism evidence="2 3">
    <name type="scientific">Oceanomicrobium pacificus</name>
    <dbReference type="NCBI Taxonomy" id="2692916"/>
    <lineage>
        <taxon>Bacteria</taxon>
        <taxon>Pseudomonadati</taxon>
        <taxon>Pseudomonadota</taxon>
        <taxon>Alphaproteobacteria</taxon>
        <taxon>Rhodobacterales</taxon>
        <taxon>Paracoccaceae</taxon>
        <taxon>Oceanomicrobium</taxon>
    </lineage>
</organism>
<evidence type="ECO:0000313" key="2">
    <source>
        <dbReference type="EMBL" id="MXU66862.1"/>
    </source>
</evidence>
<feature type="domain" description="Flavin reductase like" evidence="1">
    <location>
        <begin position="19"/>
        <end position="171"/>
    </location>
</feature>
<dbReference type="PANTHER" id="PTHR43812">
    <property type="entry name" value="BLR2425 PROTEIN"/>
    <property type="match status" value="1"/>
</dbReference>
<dbReference type="Proteomes" id="UP000436016">
    <property type="component" value="Unassembled WGS sequence"/>
</dbReference>
<gene>
    <name evidence="2" type="ORF">GSH16_15535</name>
</gene>
<dbReference type="AlphaFoldDB" id="A0A6B0U036"/>
<dbReference type="InterPro" id="IPR012349">
    <property type="entry name" value="Split_barrel_FMN-bd"/>
</dbReference>
<keyword evidence="3" id="KW-1185">Reference proteome</keyword>
<evidence type="ECO:0000259" key="1">
    <source>
        <dbReference type="SMART" id="SM00903"/>
    </source>
</evidence>
<protein>
    <submittedName>
        <fullName evidence="2">Flavin reductase family protein</fullName>
    </submittedName>
</protein>
<dbReference type="EMBL" id="WUWG01000008">
    <property type="protein sequence ID" value="MXU66862.1"/>
    <property type="molecule type" value="Genomic_DNA"/>
</dbReference>
<dbReference type="RefSeq" id="WP_160856528.1">
    <property type="nucleotide sequence ID" value="NZ_WUWG01000008.1"/>
</dbReference>
<accession>A0A6B0U036</accession>